<dbReference type="EMBL" id="WUUQ01000001">
    <property type="protein sequence ID" value="MXQ72564.1"/>
    <property type="molecule type" value="Genomic_DNA"/>
</dbReference>
<reference evidence="2 3" key="2">
    <citation type="submission" date="2020-01" db="EMBL/GenBank/DDBJ databases">
        <title>Clostridiaceae sp. nov. isolated from the gut of human by culturomics.</title>
        <authorList>
            <person name="Chang Y."/>
        </authorList>
    </citation>
    <scope>NUCLEOTIDE SEQUENCE [LARGE SCALE GENOMIC DNA]</scope>
    <source>
        <strain evidence="2 3">DONG20-135</strain>
    </source>
</reference>
<dbReference type="AlphaFoldDB" id="A0A6N8U5G9"/>
<dbReference type="PANTHER" id="PTHR32502:SF23">
    <property type="entry name" value="TRANSPORT PROTEIN, PTS SYSTEM"/>
    <property type="match status" value="1"/>
</dbReference>
<dbReference type="Proteomes" id="UP000434036">
    <property type="component" value="Unassembled WGS sequence"/>
</dbReference>
<dbReference type="RefSeq" id="WP_160624054.1">
    <property type="nucleotide sequence ID" value="NZ_WUUQ01000001.1"/>
</dbReference>
<protein>
    <submittedName>
        <fullName evidence="2">PTS mannose transporter subunit IID</fullName>
    </submittedName>
</protein>
<evidence type="ECO:0000313" key="3">
    <source>
        <dbReference type="Proteomes" id="UP000434036"/>
    </source>
</evidence>
<dbReference type="GO" id="GO:0005886">
    <property type="term" value="C:plasma membrane"/>
    <property type="evidence" value="ECO:0007669"/>
    <property type="project" value="TreeGrafter"/>
</dbReference>
<dbReference type="InterPro" id="IPR050303">
    <property type="entry name" value="GatZ_KbaZ_carbometab"/>
</dbReference>
<evidence type="ECO:0000313" key="2">
    <source>
        <dbReference type="EMBL" id="MXQ72564.1"/>
    </source>
</evidence>
<feature type="transmembrane region" description="Helical" evidence="1">
    <location>
        <begin position="192"/>
        <end position="214"/>
    </location>
</feature>
<gene>
    <name evidence="2" type="ORF">GSF08_01225</name>
</gene>
<keyword evidence="1" id="KW-0472">Membrane</keyword>
<dbReference type="PROSITE" id="PS51108">
    <property type="entry name" value="PTS_EIID"/>
    <property type="match status" value="1"/>
</dbReference>
<keyword evidence="1" id="KW-1133">Transmembrane helix</keyword>
<keyword evidence="1" id="KW-0812">Transmembrane</keyword>
<reference evidence="2 3" key="1">
    <citation type="submission" date="2019-12" db="EMBL/GenBank/DDBJ databases">
        <authorList>
            <person name="Yang R."/>
        </authorList>
    </citation>
    <scope>NUCLEOTIDE SEQUENCE [LARGE SCALE GENOMIC DNA]</scope>
    <source>
        <strain evidence="2 3">DONG20-135</strain>
    </source>
</reference>
<evidence type="ECO:0000256" key="1">
    <source>
        <dbReference type="SAM" id="Phobius"/>
    </source>
</evidence>
<dbReference type="Pfam" id="PF03613">
    <property type="entry name" value="EIID-AGA"/>
    <property type="match status" value="1"/>
</dbReference>
<dbReference type="PANTHER" id="PTHR32502">
    <property type="entry name" value="N-ACETYLGALACTOSAMINE PERMEASE II COMPONENT-RELATED"/>
    <property type="match status" value="1"/>
</dbReference>
<sequence>MISERFGLKGEDAKMMAKVMRRSHQSDAVYTWEKFQAMGYVWCMIPVINRLYDKKEDRVEGYKRHWELYNTNPTVGGFVIGLSAAMEVQAANDPNFDKSSISAVKTSLMGPFAGIGDSIFQSTWRVITMGIGLSLAKDGSLLGPIMFLLLYNLVAEPCRVLLPYVGYSLGSKFMTQAEESGIMSFVTKAASIVGLMTVGAMTATMVSLQIGYVFKMNGATQSIQEMIDSIFPCALPLLLTLGCFKLLNKNVKPTTLIVAIMILGIVGKYAGIF</sequence>
<comment type="caution">
    <text evidence="2">The sequence shown here is derived from an EMBL/GenBank/DDBJ whole genome shotgun (WGS) entry which is preliminary data.</text>
</comment>
<keyword evidence="3" id="KW-1185">Reference proteome</keyword>
<proteinExistence type="predicted"/>
<name>A0A6N8U5G9_9FIRM</name>
<feature type="transmembrane region" description="Helical" evidence="1">
    <location>
        <begin position="226"/>
        <end position="247"/>
    </location>
</feature>
<accession>A0A6N8U5G9</accession>
<organism evidence="2 3">
    <name type="scientific">Copranaerobaculum intestinale</name>
    <dbReference type="NCBI Taxonomy" id="2692629"/>
    <lineage>
        <taxon>Bacteria</taxon>
        <taxon>Bacillati</taxon>
        <taxon>Bacillota</taxon>
        <taxon>Erysipelotrichia</taxon>
        <taxon>Erysipelotrichales</taxon>
        <taxon>Erysipelotrichaceae</taxon>
        <taxon>Copranaerobaculum</taxon>
    </lineage>
</organism>
<dbReference type="InterPro" id="IPR004704">
    <property type="entry name" value="PTS_IID_man"/>
</dbReference>
<feature type="transmembrane region" description="Helical" evidence="1">
    <location>
        <begin position="254"/>
        <end position="272"/>
    </location>
</feature>
<dbReference type="GO" id="GO:0009401">
    <property type="term" value="P:phosphoenolpyruvate-dependent sugar phosphotransferase system"/>
    <property type="evidence" value="ECO:0007669"/>
    <property type="project" value="InterPro"/>
</dbReference>